<proteinExistence type="predicted"/>
<comment type="caution">
    <text evidence="1">The sequence shown here is derived from an EMBL/GenBank/DDBJ whole genome shotgun (WGS) entry which is preliminary data.</text>
</comment>
<organism evidence="1 2">
    <name type="scientific">Mythimna loreyi</name>
    <dbReference type="NCBI Taxonomy" id="667449"/>
    <lineage>
        <taxon>Eukaryota</taxon>
        <taxon>Metazoa</taxon>
        <taxon>Ecdysozoa</taxon>
        <taxon>Arthropoda</taxon>
        <taxon>Hexapoda</taxon>
        <taxon>Insecta</taxon>
        <taxon>Pterygota</taxon>
        <taxon>Neoptera</taxon>
        <taxon>Endopterygota</taxon>
        <taxon>Lepidoptera</taxon>
        <taxon>Glossata</taxon>
        <taxon>Ditrysia</taxon>
        <taxon>Noctuoidea</taxon>
        <taxon>Noctuidae</taxon>
        <taxon>Noctuinae</taxon>
        <taxon>Hadenini</taxon>
        <taxon>Mythimna</taxon>
    </lineage>
</organism>
<protein>
    <submittedName>
        <fullName evidence="1">Uncharacterized protein</fullName>
    </submittedName>
</protein>
<dbReference type="Proteomes" id="UP001231649">
    <property type="component" value="Chromosome 3"/>
</dbReference>
<accession>A0ACC2QKV3</accession>
<evidence type="ECO:0000313" key="2">
    <source>
        <dbReference type="Proteomes" id="UP001231649"/>
    </source>
</evidence>
<gene>
    <name evidence="1" type="ORF">PYW08_011950</name>
</gene>
<sequence>MVSKIILFAFVVGTASAATWRSELPEKPKKFAHKEGCYIKTINDVMPFDNTIIPLGECIRIHCRKTYIDYESCGLVSTDDPKCYITKEDLTKPYPACCPEFKCYK</sequence>
<name>A0ACC2QKV3_9NEOP</name>
<dbReference type="EMBL" id="CM056779">
    <property type="protein sequence ID" value="KAJ8719775.1"/>
    <property type="molecule type" value="Genomic_DNA"/>
</dbReference>
<evidence type="ECO:0000313" key="1">
    <source>
        <dbReference type="EMBL" id="KAJ8719775.1"/>
    </source>
</evidence>
<keyword evidence="2" id="KW-1185">Reference proteome</keyword>
<reference evidence="1" key="1">
    <citation type="submission" date="2023-03" db="EMBL/GenBank/DDBJ databases">
        <title>Chromosome-level genomes of two armyworms, Mythimna separata and Mythimna loreyi, provide insights into the biosynthesis and reception of sex pheromones.</title>
        <authorList>
            <person name="Zhao H."/>
        </authorList>
    </citation>
    <scope>NUCLEOTIDE SEQUENCE</scope>
    <source>
        <strain evidence="1">BeijingLab</strain>
    </source>
</reference>